<evidence type="ECO:0000313" key="2">
    <source>
        <dbReference type="Proteomes" id="UP001642360"/>
    </source>
</evidence>
<keyword evidence="2" id="KW-1185">Reference proteome</keyword>
<dbReference type="EMBL" id="CAUOFW020003323">
    <property type="protein sequence ID" value="CAK9159198.1"/>
    <property type="molecule type" value="Genomic_DNA"/>
</dbReference>
<protein>
    <recommendedName>
        <fullName evidence="3">Clathrin light chain</fullName>
    </recommendedName>
</protein>
<sequence>MSIIVDRLWAYCLASNKATKECEQLKEEIVLPSKVAFGALQAEAEARLKTKEEIIRERKNGTFKGEWDAALAFAGVALDSPQQHRYTPSLMVVEVEESLETPPALPQVNIPHPKVPLIPSAPSALAAPLAPTIDSLLIDMDALLEDDS</sequence>
<comment type="caution">
    <text evidence="1">The sequence shown here is derived from an EMBL/GenBank/DDBJ whole genome shotgun (WGS) entry which is preliminary data.</text>
</comment>
<accession>A0ABC8SPS8</accession>
<evidence type="ECO:0008006" key="3">
    <source>
        <dbReference type="Google" id="ProtNLM"/>
    </source>
</evidence>
<evidence type="ECO:0000313" key="1">
    <source>
        <dbReference type="EMBL" id="CAK9159198.1"/>
    </source>
</evidence>
<name>A0ABC8SPS8_9AQUA</name>
<feature type="non-terminal residue" evidence="1">
    <location>
        <position position="148"/>
    </location>
</feature>
<dbReference type="Proteomes" id="UP001642360">
    <property type="component" value="Unassembled WGS sequence"/>
</dbReference>
<gene>
    <name evidence="1" type="ORF">ILEXP_LOCUS27894</name>
</gene>
<proteinExistence type="predicted"/>
<dbReference type="AlphaFoldDB" id="A0ABC8SPS8"/>
<organism evidence="1 2">
    <name type="scientific">Ilex paraguariensis</name>
    <name type="common">yerba mate</name>
    <dbReference type="NCBI Taxonomy" id="185542"/>
    <lineage>
        <taxon>Eukaryota</taxon>
        <taxon>Viridiplantae</taxon>
        <taxon>Streptophyta</taxon>
        <taxon>Embryophyta</taxon>
        <taxon>Tracheophyta</taxon>
        <taxon>Spermatophyta</taxon>
        <taxon>Magnoliopsida</taxon>
        <taxon>eudicotyledons</taxon>
        <taxon>Gunneridae</taxon>
        <taxon>Pentapetalae</taxon>
        <taxon>asterids</taxon>
        <taxon>campanulids</taxon>
        <taxon>Aquifoliales</taxon>
        <taxon>Aquifoliaceae</taxon>
        <taxon>Ilex</taxon>
    </lineage>
</organism>
<reference evidence="1 2" key="1">
    <citation type="submission" date="2024-02" db="EMBL/GenBank/DDBJ databases">
        <authorList>
            <person name="Vignale AGUSTIN F."/>
            <person name="Sosa J E."/>
            <person name="Modenutti C."/>
        </authorList>
    </citation>
    <scope>NUCLEOTIDE SEQUENCE [LARGE SCALE GENOMIC DNA]</scope>
</reference>